<accession>A0AAD7SAQ6</accession>
<keyword evidence="3" id="KW-1185">Reference proteome</keyword>
<name>A0AAD7SAQ6_9TELE</name>
<proteinExistence type="predicted"/>
<organism evidence="2 3">
    <name type="scientific">Aldrovandia affinis</name>
    <dbReference type="NCBI Taxonomy" id="143900"/>
    <lineage>
        <taxon>Eukaryota</taxon>
        <taxon>Metazoa</taxon>
        <taxon>Chordata</taxon>
        <taxon>Craniata</taxon>
        <taxon>Vertebrata</taxon>
        <taxon>Euteleostomi</taxon>
        <taxon>Actinopterygii</taxon>
        <taxon>Neopterygii</taxon>
        <taxon>Teleostei</taxon>
        <taxon>Notacanthiformes</taxon>
        <taxon>Halosauridae</taxon>
        <taxon>Aldrovandia</taxon>
    </lineage>
</organism>
<dbReference type="Proteomes" id="UP001221898">
    <property type="component" value="Unassembled WGS sequence"/>
</dbReference>
<dbReference type="AlphaFoldDB" id="A0AAD7SAQ6"/>
<evidence type="ECO:0000313" key="2">
    <source>
        <dbReference type="EMBL" id="KAJ8399085.1"/>
    </source>
</evidence>
<feature type="region of interest" description="Disordered" evidence="1">
    <location>
        <begin position="1"/>
        <end position="37"/>
    </location>
</feature>
<reference evidence="2" key="1">
    <citation type="journal article" date="2023" name="Science">
        <title>Genome structures resolve the early diversification of teleost fishes.</title>
        <authorList>
            <person name="Parey E."/>
            <person name="Louis A."/>
            <person name="Montfort J."/>
            <person name="Bouchez O."/>
            <person name="Roques C."/>
            <person name="Iampietro C."/>
            <person name="Lluch J."/>
            <person name="Castinel A."/>
            <person name="Donnadieu C."/>
            <person name="Desvignes T."/>
            <person name="Floi Bucao C."/>
            <person name="Jouanno E."/>
            <person name="Wen M."/>
            <person name="Mejri S."/>
            <person name="Dirks R."/>
            <person name="Jansen H."/>
            <person name="Henkel C."/>
            <person name="Chen W.J."/>
            <person name="Zahm M."/>
            <person name="Cabau C."/>
            <person name="Klopp C."/>
            <person name="Thompson A.W."/>
            <person name="Robinson-Rechavi M."/>
            <person name="Braasch I."/>
            <person name="Lecointre G."/>
            <person name="Bobe J."/>
            <person name="Postlethwait J.H."/>
            <person name="Berthelot C."/>
            <person name="Roest Crollius H."/>
            <person name="Guiguen Y."/>
        </authorList>
    </citation>
    <scope>NUCLEOTIDE SEQUENCE</scope>
    <source>
        <strain evidence="2">NC1722</strain>
    </source>
</reference>
<protein>
    <submittedName>
        <fullName evidence="2">Uncharacterized protein</fullName>
    </submittedName>
</protein>
<gene>
    <name evidence="2" type="ORF">AAFF_G00414640</name>
</gene>
<evidence type="ECO:0000256" key="1">
    <source>
        <dbReference type="SAM" id="MobiDB-lite"/>
    </source>
</evidence>
<sequence length="98" mass="10696">MRAALRSDPAVGMQEPSNEETPVACQGSPRQTSVAVSPRLPQGWRAKNGEFSPSAYSGFTVNPETWNMTYYTSAWGSCSLGVPEEGELRWEEVESGQP</sequence>
<evidence type="ECO:0000313" key="3">
    <source>
        <dbReference type="Proteomes" id="UP001221898"/>
    </source>
</evidence>
<comment type="caution">
    <text evidence="2">The sequence shown here is derived from an EMBL/GenBank/DDBJ whole genome shotgun (WGS) entry which is preliminary data.</text>
</comment>
<dbReference type="EMBL" id="JAINUG010000085">
    <property type="protein sequence ID" value="KAJ8399085.1"/>
    <property type="molecule type" value="Genomic_DNA"/>
</dbReference>